<dbReference type="Proteomes" id="UP000749559">
    <property type="component" value="Unassembled WGS sequence"/>
</dbReference>
<evidence type="ECO:0000256" key="3">
    <source>
        <dbReference type="ARBA" id="ARBA00023015"/>
    </source>
</evidence>
<feature type="compositionally biased region" description="Polar residues" evidence="6">
    <location>
        <begin position="711"/>
        <end position="720"/>
    </location>
</feature>
<comment type="caution">
    <text evidence="9">The sequence shown here is derived from an EMBL/GenBank/DDBJ whole genome shotgun (WGS) entry which is preliminary data.</text>
</comment>
<dbReference type="SUPFAM" id="SSF55785">
    <property type="entry name" value="PYP-like sensor domain (PAS domain)"/>
    <property type="match status" value="2"/>
</dbReference>
<dbReference type="SUPFAM" id="SSF47459">
    <property type="entry name" value="HLH, helix-loop-helix DNA-binding domain"/>
    <property type="match status" value="1"/>
</dbReference>
<organism evidence="9 10">
    <name type="scientific">Owenia fusiformis</name>
    <name type="common">Polychaete worm</name>
    <dbReference type="NCBI Taxonomy" id="6347"/>
    <lineage>
        <taxon>Eukaryota</taxon>
        <taxon>Metazoa</taxon>
        <taxon>Spiralia</taxon>
        <taxon>Lophotrochozoa</taxon>
        <taxon>Annelida</taxon>
        <taxon>Polychaeta</taxon>
        <taxon>Sedentaria</taxon>
        <taxon>Canalipalpata</taxon>
        <taxon>Sabellida</taxon>
        <taxon>Oweniida</taxon>
        <taxon>Oweniidae</taxon>
        <taxon>Owenia</taxon>
    </lineage>
</organism>
<dbReference type="InterPro" id="IPR000014">
    <property type="entry name" value="PAS"/>
</dbReference>
<dbReference type="GO" id="GO:0000977">
    <property type="term" value="F:RNA polymerase II transcription regulatory region sequence-specific DNA binding"/>
    <property type="evidence" value="ECO:0007669"/>
    <property type="project" value="TreeGrafter"/>
</dbReference>
<dbReference type="SMART" id="SM00353">
    <property type="entry name" value="HLH"/>
    <property type="match status" value="1"/>
</dbReference>
<keyword evidence="5" id="KW-0539">Nucleus</keyword>
<evidence type="ECO:0000256" key="4">
    <source>
        <dbReference type="ARBA" id="ARBA00023163"/>
    </source>
</evidence>
<evidence type="ECO:0000256" key="2">
    <source>
        <dbReference type="ARBA" id="ARBA00022737"/>
    </source>
</evidence>
<evidence type="ECO:0000313" key="10">
    <source>
        <dbReference type="Proteomes" id="UP000749559"/>
    </source>
</evidence>
<dbReference type="EMBL" id="CAIIXF020000008">
    <property type="protein sequence ID" value="CAH1792592.1"/>
    <property type="molecule type" value="Genomic_DNA"/>
</dbReference>
<feature type="region of interest" description="Disordered" evidence="6">
    <location>
        <begin position="513"/>
        <end position="579"/>
    </location>
</feature>
<protein>
    <submittedName>
        <fullName evidence="9">Uncharacterized protein</fullName>
    </submittedName>
</protein>
<dbReference type="Pfam" id="PF00989">
    <property type="entry name" value="PAS"/>
    <property type="match status" value="1"/>
</dbReference>
<dbReference type="GO" id="GO:0000981">
    <property type="term" value="F:DNA-binding transcription factor activity, RNA polymerase II-specific"/>
    <property type="evidence" value="ECO:0007669"/>
    <property type="project" value="TreeGrafter"/>
</dbReference>
<dbReference type="PROSITE" id="PS50888">
    <property type="entry name" value="BHLH"/>
    <property type="match status" value="1"/>
</dbReference>
<gene>
    <name evidence="9" type="ORF">OFUS_LOCUS17538</name>
</gene>
<evidence type="ECO:0000256" key="1">
    <source>
        <dbReference type="ARBA" id="ARBA00004123"/>
    </source>
</evidence>
<evidence type="ECO:0000259" key="8">
    <source>
        <dbReference type="PROSITE" id="PS50888"/>
    </source>
</evidence>
<dbReference type="PANTHER" id="PTHR23043">
    <property type="entry name" value="HYPOXIA-INDUCIBLE FACTOR 1 ALPHA"/>
    <property type="match status" value="1"/>
</dbReference>
<dbReference type="Pfam" id="PF23171">
    <property type="entry name" value="bHLH_HIF1A"/>
    <property type="match status" value="1"/>
</dbReference>
<feature type="region of interest" description="Disordered" evidence="6">
    <location>
        <begin position="687"/>
        <end position="767"/>
    </location>
</feature>
<dbReference type="InterPro" id="IPR001610">
    <property type="entry name" value="PAC"/>
</dbReference>
<dbReference type="SMART" id="SM00086">
    <property type="entry name" value="PAC"/>
    <property type="match status" value="1"/>
</dbReference>
<dbReference type="GO" id="GO:0005634">
    <property type="term" value="C:nucleus"/>
    <property type="evidence" value="ECO:0007669"/>
    <property type="project" value="UniProtKB-SubCell"/>
</dbReference>
<dbReference type="SMART" id="SM00091">
    <property type="entry name" value="PAS"/>
    <property type="match status" value="2"/>
</dbReference>
<accession>A0A8S4PLX1</accession>
<dbReference type="GO" id="GO:0046983">
    <property type="term" value="F:protein dimerization activity"/>
    <property type="evidence" value="ECO:0007669"/>
    <property type="project" value="InterPro"/>
</dbReference>
<dbReference type="Pfam" id="PF14598">
    <property type="entry name" value="PAS_11"/>
    <property type="match status" value="1"/>
</dbReference>
<keyword evidence="2" id="KW-0677">Repeat</keyword>
<keyword evidence="4" id="KW-0804">Transcription</keyword>
<reference evidence="9" key="1">
    <citation type="submission" date="2022-03" db="EMBL/GenBank/DDBJ databases">
        <authorList>
            <person name="Martin C."/>
        </authorList>
    </citation>
    <scope>NUCLEOTIDE SEQUENCE</scope>
</reference>
<feature type="region of interest" description="Disordered" evidence="6">
    <location>
        <begin position="202"/>
        <end position="221"/>
    </location>
</feature>
<feature type="compositionally biased region" description="Low complexity" evidence="6">
    <location>
        <begin position="517"/>
        <end position="527"/>
    </location>
</feature>
<feature type="domain" description="BHLH" evidence="8">
    <location>
        <begin position="26"/>
        <end position="79"/>
    </location>
</feature>
<evidence type="ECO:0000256" key="6">
    <source>
        <dbReference type="SAM" id="MobiDB-lite"/>
    </source>
</evidence>
<feature type="compositionally biased region" description="Polar residues" evidence="6">
    <location>
        <begin position="687"/>
        <end position="704"/>
    </location>
</feature>
<dbReference type="CDD" id="cd00130">
    <property type="entry name" value="PAS"/>
    <property type="match status" value="2"/>
</dbReference>
<dbReference type="InterPro" id="IPR035965">
    <property type="entry name" value="PAS-like_dom_sf"/>
</dbReference>
<feature type="compositionally biased region" description="Polar residues" evidence="6">
    <location>
        <begin position="534"/>
        <end position="547"/>
    </location>
</feature>
<dbReference type="Gene3D" id="3.30.450.20">
    <property type="entry name" value="PAS domain"/>
    <property type="match status" value="2"/>
</dbReference>
<comment type="subcellular location">
    <subcellularLocation>
        <location evidence="1">Nucleus</location>
    </subcellularLocation>
</comment>
<dbReference type="InterPro" id="IPR011598">
    <property type="entry name" value="bHLH_dom"/>
</dbReference>
<dbReference type="PANTHER" id="PTHR23043:SF40">
    <property type="match status" value="1"/>
</dbReference>
<dbReference type="PROSITE" id="PS50112">
    <property type="entry name" value="PAS"/>
    <property type="match status" value="1"/>
</dbReference>
<evidence type="ECO:0000256" key="5">
    <source>
        <dbReference type="ARBA" id="ARBA00023242"/>
    </source>
</evidence>
<proteinExistence type="predicted"/>
<dbReference type="CDD" id="cd11391">
    <property type="entry name" value="bHLH_PAS"/>
    <property type="match status" value="1"/>
</dbReference>
<evidence type="ECO:0000313" key="9">
    <source>
        <dbReference type="EMBL" id="CAH1792592.1"/>
    </source>
</evidence>
<dbReference type="InterPro" id="IPR036638">
    <property type="entry name" value="HLH_DNA-bd_sf"/>
</dbReference>
<name>A0A8S4PLX1_OWEFU</name>
<keyword evidence="3" id="KW-0805">Transcription regulation</keyword>
<keyword evidence="10" id="KW-1185">Reference proteome</keyword>
<dbReference type="OrthoDB" id="6021714at2759"/>
<feature type="domain" description="PAS" evidence="7">
    <location>
        <begin position="135"/>
        <end position="183"/>
    </location>
</feature>
<evidence type="ECO:0000259" key="7">
    <source>
        <dbReference type="PROSITE" id="PS50112"/>
    </source>
</evidence>
<dbReference type="AlphaFoldDB" id="A0A8S4PLX1"/>
<feature type="compositionally biased region" description="Low complexity" evidence="6">
    <location>
        <begin position="724"/>
        <end position="752"/>
    </location>
</feature>
<feature type="compositionally biased region" description="Low complexity" evidence="6">
    <location>
        <begin position="558"/>
        <end position="571"/>
    </location>
</feature>
<sequence length="812" mass="89752">MPRGRAKRTRIDDNGVKHHIPMTNAERLAEAKRAAKGRRDLEVDAFKTLCHALPYSNESLSKLDKSSLLRLTANYITMKQIVQSGTKNLNDESQMKAIESGEEDRQSALAISTSPAPAFIDELNQPEGIREGEMMLEALNAFVIFVTKKGNVLYVSPNVKEHIGFEQIDLLNKNIESYIHPEDFPLFCKQFNFHSPIKGPSISEISQGDNSPKEPPLASSTGDALERQFYIRMKSCFRKPGNKTFQKTYVYVHWNGRLKMKNEYKASGISCICRPLQPVPLLEVRMDGTMWMSRHSMDMKILSCDAKVSSLMGYGVDDLVGKSVFQFHNVFDMKKCYECHKGLMEKGTGMSKYYRFAGRNTDWVWTQTRATLIYQANNQPQYIVCMNQIIGLEEGNRYLAEEEATDLEEIKQFTKGVLGANDEIKDVSLNKSAIMTETDVHSKRESTKQNGHHKSITEVKSPVTSDINLDGSPDIIPLEDVSVPLVPPIVNQSMGKLQAPSMLELLEAVSPTGSFHSDSAYSSQSPSSGGGLSPQHNFGLLSTSSWDGLSPNGNGGVSSPTTPPNSSQQSPDGDPTLPLDSLQQALAMDIGNSNVTNIPDDILSFALGLNEDQLIQAATLEGQSQSDDFSHLTNDMISNNGILSMETNTDNFTNFSIQDCMVNPINAELGNDVISSLNGRVKSMATNFEPNDHSYTTLRGPQTPSKHKKSQGSYVTSKVNNLGKKNANNQSKNVNSQNGKNVQGQNGGNQSSELMSLLTKPDSPKNAKMSELEKYLRSENPLKLHEKEQQAPLLRQLLEGSITGRDAHQNQL</sequence>
<dbReference type="InterPro" id="IPR013767">
    <property type="entry name" value="PAS_fold"/>
</dbReference>